<dbReference type="InterPro" id="IPR013126">
    <property type="entry name" value="Hsp_70_fam"/>
</dbReference>
<evidence type="ECO:0000256" key="4">
    <source>
        <dbReference type="SAM" id="MobiDB-lite"/>
    </source>
</evidence>
<dbReference type="Gene3D" id="3.30.420.40">
    <property type="match status" value="2"/>
</dbReference>
<dbReference type="Proteomes" id="UP000722989">
    <property type="component" value="Unassembled WGS sequence"/>
</dbReference>
<evidence type="ECO:0000256" key="2">
    <source>
        <dbReference type="ARBA" id="ARBA00022840"/>
    </source>
</evidence>
<evidence type="ECO:0000256" key="3">
    <source>
        <dbReference type="ARBA" id="ARBA00023186"/>
    </source>
</evidence>
<dbReference type="InterPro" id="IPR043129">
    <property type="entry name" value="ATPase_NBD"/>
</dbReference>
<organism evidence="5 6">
    <name type="scientific">Planosporangium thailandense</name>
    <dbReference type="NCBI Taxonomy" id="765197"/>
    <lineage>
        <taxon>Bacteria</taxon>
        <taxon>Bacillati</taxon>
        <taxon>Actinomycetota</taxon>
        <taxon>Actinomycetes</taxon>
        <taxon>Micromonosporales</taxon>
        <taxon>Micromonosporaceae</taxon>
        <taxon>Planosporangium</taxon>
    </lineage>
</organism>
<name>A0ABX0XSM7_9ACTN</name>
<keyword evidence="6" id="KW-1185">Reference proteome</keyword>
<dbReference type="Pfam" id="PF00012">
    <property type="entry name" value="HSP70"/>
    <property type="match status" value="1"/>
</dbReference>
<accession>A0ABX0XSM7</accession>
<reference evidence="5 6" key="1">
    <citation type="submission" date="2020-03" db="EMBL/GenBank/DDBJ databases">
        <title>WGS of the type strain of Planosporangium spp.</title>
        <authorList>
            <person name="Thawai C."/>
        </authorList>
    </citation>
    <scope>NUCLEOTIDE SEQUENCE [LARGE SCALE GENOMIC DNA]</scope>
    <source>
        <strain evidence="5 6">TBRC 5610</strain>
    </source>
</reference>
<evidence type="ECO:0000313" key="6">
    <source>
        <dbReference type="Proteomes" id="UP000722989"/>
    </source>
</evidence>
<keyword evidence="2" id="KW-0067">ATP-binding</keyword>
<protein>
    <submittedName>
        <fullName evidence="5">Hsp70 family protein</fullName>
    </submittedName>
</protein>
<feature type="compositionally biased region" description="Basic and acidic residues" evidence="4">
    <location>
        <begin position="382"/>
        <end position="399"/>
    </location>
</feature>
<evidence type="ECO:0000313" key="5">
    <source>
        <dbReference type="EMBL" id="NJC69006.1"/>
    </source>
</evidence>
<dbReference type="PANTHER" id="PTHR19375">
    <property type="entry name" value="HEAT SHOCK PROTEIN 70KDA"/>
    <property type="match status" value="1"/>
</dbReference>
<keyword evidence="1" id="KW-0547">Nucleotide-binding</keyword>
<dbReference type="RefSeq" id="WP_167923871.1">
    <property type="nucleotide sequence ID" value="NZ_JAATVY010000002.1"/>
</dbReference>
<keyword evidence="3" id="KW-0143">Chaperone</keyword>
<proteinExistence type="predicted"/>
<comment type="caution">
    <text evidence="5">The sequence shown here is derived from an EMBL/GenBank/DDBJ whole genome shotgun (WGS) entry which is preliminary data.</text>
</comment>
<feature type="region of interest" description="Disordered" evidence="4">
    <location>
        <begin position="382"/>
        <end position="435"/>
    </location>
</feature>
<dbReference type="PRINTS" id="PR00301">
    <property type="entry name" value="HEATSHOCK70"/>
</dbReference>
<dbReference type="EMBL" id="JAATVY010000002">
    <property type="protein sequence ID" value="NJC69006.1"/>
    <property type="molecule type" value="Genomic_DNA"/>
</dbReference>
<evidence type="ECO:0000256" key="1">
    <source>
        <dbReference type="ARBA" id="ARBA00022741"/>
    </source>
</evidence>
<gene>
    <name evidence="5" type="ORF">HC031_04590</name>
</gene>
<sequence>MAYVLGIDIGDTCTAAAICRHVGPSWSAPEVVALGAHSSVVPSALYVSATGSLTVGDPGRDGPLVDGGRITRGFMRRIGDETPLVVAGESCTPQTLAAVLAMWVVEQAVAREGADPEHLVVTHPPSWGTYRKQLLHEALWEIGLTGVTLLAGPVTAAENHSFHGFAGRTLAVYALGGNSVTSSVVRRTQPAGFEVVACQEAVEPLGGVDFDEMLTDQLVAVLAEQLGAAQLDDPRVRLALFGLRNECRRAKERLSTSMETEISVHLPQGPVRLPVTRAAFEELIRPALRPTVDRLDRTIRSCGLRPDQVDGVLLVGGSARIPLVADLVSAHFPGQVTVAADPQVAVAAGAALAACQILALASRPRPVAQWRPRPAPIEYQADDRLPAPHEGPGRGDHEQPAPPSRPPVKITPLTLPKMRSAPRLVAGRRVKTLSS</sequence>
<dbReference type="Gene3D" id="3.90.640.10">
    <property type="entry name" value="Actin, Chain A, domain 4"/>
    <property type="match status" value="1"/>
</dbReference>
<dbReference type="SUPFAM" id="SSF53067">
    <property type="entry name" value="Actin-like ATPase domain"/>
    <property type="match status" value="2"/>
</dbReference>
<feature type="compositionally biased region" description="Basic residues" evidence="4">
    <location>
        <begin position="426"/>
        <end position="435"/>
    </location>
</feature>